<evidence type="ECO:0000259" key="7">
    <source>
        <dbReference type="Pfam" id="PF07005"/>
    </source>
</evidence>
<evidence type="ECO:0000313" key="10">
    <source>
        <dbReference type="Proteomes" id="UP000824169"/>
    </source>
</evidence>
<protein>
    <submittedName>
        <fullName evidence="9">Four-carbon acid sugar kinase family protein</fullName>
    </submittedName>
</protein>
<dbReference type="Pfam" id="PF17042">
    <property type="entry name" value="NBD_C"/>
    <property type="match status" value="1"/>
</dbReference>
<dbReference type="GO" id="GO:0005524">
    <property type="term" value="F:ATP binding"/>
    <property type="evidence" value="ECO:0007669"/>
    <property type="project" value="UniProtKB-KW"/>
</dbReference>
<feature type="domain" description="Four-carbon acid sugar kinase nucleotide binding" evidence="8">
    <location>
        <begin position="227"/>
        <end position="366"/>
    </location>
</feature>
<evidence type="ECO:0000256" key="5">
    <source>
        <dbReference type="ARBA" id="ARBA00022840"/>
    </source>
</evidence>
<dbReference type="Pfam" id="PF07005">
    <property type="entry name" value="SBD_N"/>
    <property type="match status" value="1"/>
</dbReference>
<dbReference type="AlphaFoldDB" id="A0A9D1P2A0"/>
<dbReference type="InterPro" id="IPR010737">
    <property type="entry name" value="4-carb_acid_sugar_kinase_N"/>
</dbReference>
<dbReference type="GO" id="GO:0016301">
    <property type="term" value="F:kinase activity"/>
    <property type="evidence" value="ECO:0007669"/>
    <property type="project" value="UniProtKB-KW"/>
</dbReference>
<organism evidence="9 10">
    <name type="scientific">Candidatus Scatomonas pullistercoris</name>
    <dbReference type="NCBI Taxonomy" id="2840920"/>
    <lineage>
        <taxon>Bacteria</taxon>
        <taxon>Bacillati</taxon>
        <taxon>Bacillota</taxon>
        <taxon>Clostridia</taxon>
        <taxon>Lachnospirales</taxon>
        <taxon>Lachnospiraceae</taxon>
        <taxon>Lachnospiraceae incertae sedis</taxon>
        <taxon>Candidatus Scatomonas</taxon>
    </lineage>
</organism>
<evidence type="ECO:0000256" key="1">
    <source>
        <dbReference type="ARBA" id="ARBA00005715"/>
    </source>
</evidence>
<evidence type="ECO:0000313" key="9">
    <source>
        <dbReference type="EMBL" id="HIV25171.1"/>
    </source>
</evidence>
<dbReference type="InterPro" id="IPR031475">
    <property type="entry name" value="NBD_C"/>
</dbReference>
<evidence type="ECO:0000256" key="2">
    <source>
        <dbReference type="ARBA" id="ARBA00022679"/>
    </source>
</evidence>
<keyword evidence="2" id="KW-0808">Transferase</keyword>
<reference evidence="9" key="1">
    <citation type="submission" date="2020-10" db="EMBL/GenBank/DDBJ databases">
        <authorList>
            <person name="Gilroy R."/>
        </authorList>
    </citation>
    <scope>NUCLEOTIDE SEQUENCE</scope>
    <source>
        <strain evidence="9">CHK188-20938</strain>
    </source>
</reference>
<evidence type="ECO:0000256" key="3">
    <source>
        <dbReference type="ARBA" id="ARBA00022741"/>
    </source>
</evidence>
<dbReference type="Proteomes" id="UP000824169">
    <property type="component" value="Unassembled WGS sequence"/>
</dbReference>
<proteinExistence type="inferred from homology"/>
<keyword evidence="4 9" id="KW-0418">Kinase</keyword>
<dbReference type="EMBL" id="DVOO01000013">
    <property type="protein sequence ID" value="HIV25171.1"/>
    <property type="molecule type" value="Genomic_DNA"/>
</dbReference>
<evidence type="ECO:0000256" key="4">
    <source>
        <dbReference type="ARBA" id="ARBA00022777"/>
    </source>
</evidence>
<sequence length="371" mass="41024">MILQVLWIQGFNLRVSGIEVYVLLELKSMELPECAVMIYDAETRHKSPQEAYSLIKKTVQWARKNGIAGIYKKTDSALRGNVGIELQALLENWEDDNLIFAPAYPEMKRFTRKGIQLIDGIPVAESVFGKDLFEPVRHSSVAEIIHETSNVKTYETDKNALETLEKRKGILIADADTYSDLDQIAKWSMKHGVRSYAGCAGFARALAGNVYKNGKKNEIRSMSPVLLAVCGSIHPATVRQVTSAGQKGMERISLKKKMLLDLEKFDKEELCRCAKHWAAICSEKKALILDVEQEENAAGADMGEISRGEKIADGLAMVTKQILDSGIYPTLFCTGGDTLRAVVKSLGLTAMRPMAELFPGVVLNQAMVPVV</sequence>
<dbReference type="Gene3D" id="3.40.980.20">
    <property type="entry name" value="Four-carbon acid sugar kinase, nucleotide binding domain"/>
    <property type="match status" value="1"/>
</dbReference>
<gene>
    <name evidence="9" type="ORF">IAB71_05195</name>
</gene>
<comment type="similarity">
    <text evidence="1">Belongs to the four-carbon acid sugar kinase family.</text>
</comment>
<dbReference type="InterPro" id="IPR037051">
    <property type="entry name" value="4-carb_acid_sugar_kinase_N_sf"/>
</dbReference>
<feature type="domain" description="Four-carbon acid sugar kinase N-terminal" evidence="7">
    <location>
        <begin position="13"/>
        <end position="206"/>
    </location>
</feature>
<accession>A0A9D1P2A0</accession>
<evidence type="ECO:0000256" key="6">
    <source>
        <dbReference type="ARBA" id="ARBA00023277"/>
    </source>
</evidence>
<dbReference type="SUPFAM" id="SSF142764">
    <property type="entry name" value="YgbK-like"/>
    <property type="match status" value="1"/>
</dbReference>
<reference evidence="9" key="2">
    <citation type="journal article" date="2021" name="PeerJ">
        <title>Extensive microbial diversity within the chicken gut microbiome revealed by metagenomics and culture.</title>
        <authorList>
            <person name="Gilroy R."/>
            <person name="Ravi A."/>
            <person name="Getino M."/>
            <person name="Pursley I."/>
            <person name="Horton D.L."/>
            <person name="Alikhan N.F."/>
            <person name="Baker D."/>
            <person name="Gharbi K."/>
            <person name="Hall N."/>
            <person name="Watson M."/>
            <person name="Adriaenssens E.M."/>
            <person name="Foster-Nyarko E."/>
            <person name="Jarju S."/>
            <person name="Secka A."/>
            <person name="Antonio M."/>
            <person name="Oren A."/>
            <person name="Chaudhuri R.R."/>
            <person name="La Ragione R."/>
            <person name="Hildebrand F."/>
            <person name="Pallen M.J."/>
        </authorList>
    </citation>
    <scope>NUCLEOTIDE SEQUENCE</scope>
    <source>
        <strain evidence="9">CHK188-20938</strain>
    </source>
</reference>
<dbReference type="InterPro" id="IPR042213">
    <property type="entry name" value="NBD_C_sf"/>
</dbReference>
<keyword evidence="6" id="KW-0119">Carbohydrate metabolism</keyword>
<evidence type="ECO:0000259" key="8">
    <source>
        <dbReference type="Pfam" id="PF17042"/>
    </source>
</evidence>
<keyword evidence="5" id="KW-0067">ATP-binding</keyword>
<keyword evidence="3" id="KW-0547">Nucleotide-binding</keyword>
<name>A0A9D1P2A0_9FIRM</name>
<dbReference type="Gene3D" id="3.40.50.10840">
    <property type="entry name" value="Putative sugar-binding, N-terminal domain"/>
    <property type="match status" value="1"/>
</dbReference>
<comment type="caution">
    <text evidence="9">The sequence shown here is derived from an EMBL/GenBank/DDBJ whole genome shotgun (WGS) entry which is preliminary data.</text>
</comment>